<dbReference type="Gene3D" id="3.40.50.1110">
    <property type="entry name" value="SGNH hydrolase"/>
    <property type="match status" value="1"/>
</dbReference>
<dbReference type="EMBL" id="CP022295">
    <property type="protein sequence ID" value="QSR28472.1"/>
    <property type="molecule type" value="Genomic_DNA"/>
</dbReference>
<reference evidence="3 4" key="1">
    <citation type="submission" date="2017-06" db="EMBL/GenBank/DDBJ databases">
        <title>Complete Genome Sequence of the Soil Carbazole-Degrading Bacterium Nocardioides aromaticivorans IC177.</title>
        <authorList>
            <person name="Vejarano F."/>
            <person name="Suzuki-Minakuchi C."/>
            <person name="Ohtsubo Y."/>
            <person name="Tsuda M."/>
            <person name="Okada K."/>
            <person name="Nojiri H."/>
        </authorList>
    </citation>
    <scope>NUCLEOTIDE SEQUENCE [LARGE SCALE GENOMIC DNA]</scope>
    <source>
        <strain evidence="3 4">IC177</strain>
    </source>
</reference>
<dbReference type="InterPro" id="IPR036514">
    <property type="entry name" value="SGNH_hydro_sf"/>
</dbReference>
<dbReference type="InterPro" id="IPR037460">
    <property type="entry name" value="SEST-like"/>
</dbReference>
<feature type="domain" description="SGNH hydrolase-type esterase" evidence="2">
    <location>
        <begin position="43"/>
        <end position="272"/>
    </location>
</feature>
<accession>A0ABX7PS15</accession>
<keyword evidence="3" id="KW-0378">Hydrolase</keyword>
<feature type="signal peptide" evidence="1">
    <location>
        <begin position="1"/>
        <end position="35"/>
    </location>
</feature>
<proteinExistence type="predicted"/>
<feature type="chain" id="PRO_5047270501" evidence="1">
    <location>
        <begin position="36"/>
        <end position="283"/>
    </location>
</feature>
<dbReference type="Pfam" id="PF13472">
    <property type="entry name" value="Lipase_GDSL_2"/>
    <property type="match status" value="1"/>
</dbReference>
<dbReference type="PANTHER" id="PTHR37981:SF1">
    <property type="entry name" value="SGNH HYDROLASE-TYPE ESTERASE DOMAIN-CONTAINING PROTEIN"/>
    <property type="match status" value="1"/>
</dbReference>
<dbReference type="PANTHER" id="PTHR37981">
    <property type="entry name" value="LIPASE 2"/>
    <property type="match status" value="1"/>
</dbReference>
<organism evidence="3 4">
    <name type="scientific">Nocardioides aromaticivorans</name>
    <dbReference type="NCBI Taxonomy" id="200618"/>
    <lineage>
        <taxon>Bacteria</taxon>
        <taxon>Bacillati</taxon>
        <taxon>Actinomycetota</taxon>
        <taxon>Actinomycetes</taxon>
        <taxon>Propionibacteriales</taxon>
        <taxon>Nocardioidaceae</taxon>
        <taxon>Nocardioides</taxon>
    </lineage>
</organism>
<dbReference type="InterPro" id="IPR013830">
    <property type="entry name" value="SGNH_hydro"/>
</dbReference>
<dbReference type="CDD" id="cd01823">
    <property type="entry name" value="SEST_like"/>
    <property type="match status" value="1"/>
</dbReference>
<name>A0ABX7PS15_9ACTN</name>
<sequence length="283" mass="29134">MMVKKFGARAGGVLGTLALAAATVAAGAVVAPAQAEDGLTMVAIGDSQAAGPLVTTQNSWDCLRSDDNWPSVAARTIGATLTDVTCSGATTSDLTGRRFGYMAPQLDAVKPDTDIVTITIGANDLNLGVLVPSCMQPLPAPFGIACSSYQPDTYSSQIDAVGARIASAVQSVHTRAPGARVYLVSYYTYWGTSGCYPIDPIWSVDAKWLQGIFDRLNAKLAAVAASNGASYVDLATPSRDHGVCAPIATKWVEGLIPTSAASPYHPNALGNREGGAIVAAALD</sequence>
<gene>
    <name evidence="3" type="ORF">CFH99_22875</name>
</gene>
<dbReference type="GO" id="GO:0016787">
    <property type="term" value="F:hydrolase activity"/>
    <property type="evidence" value="ECO:0007669"/>
    <property type="project" value="UniProtKB-KW"/>
</dbReference>
<dbReference type="SUPFAM" id="SSF52266">
    <property type="entry name" value="SGNH hydrolase"/>
    <property type="match status" value="1"/>
</dbReference>
<evidence type="ECO:0000256" key="1">
    <source>
        <dbReference type="SAM" id="SignalP"/>
    </source>
</evidence>
<keyword evidence="1" id="KW-0732">Signal</keyword>
<evidence type="ECO:0000313" key="3">
    <source>
        <dbReference type="EMBL" id="QSR28472.1"/>
    </source>
</evidence>
<evidence type="ECO:0000313" key="4">
    <source>
        <dbReference type="Proteomes" id="UP000662818"/>
    </source>
</evidence>
<protein>
    <submittedName>
        <fullName evidence="3">Hydrolase</fullName>
    </submittedName>
</protein>
<evidence type="ECO:0000259" key="2">
    <source>
        <dbReference type="Pfam" id="PF13472"/>
    </source>
</evidence>
<dbReference type="Proteomes" id="UP000662818">
    <property type="component" value="Chromosome"/>
</dbReference>
<keyword evidence="4" id="KW-1185">Reference proteome</keyword>